<feature type="domain" description="Translation initiation factor IF2/IF5" evidence="5">
    <location>
        <begin position="274"/>
        <end position="383"/>
    </location>
</feature>
<name>A0A2X0KFX5_9BASI</name>
<protein>
    <submittedName>
        <fullName evidence="6">BZ3500_MvSof-1268-A1-R1_Chr9g10548 protein</fullName>
    </submittedName>
</protein>
<evidence type="ECO:0000313" key="7">
    <source>
        <dbReference type="Proteomes" id="UP000249723"/>
    </source>
</evidence>
<feature type="region of interest" description="Disordered" evidence="4">
    <location>
        <begin position="1"/>
        <end position="139"/>
    </location>
</feature>
<dbReference type="SUPFAM" id="SSF100966">
    <property type="entry name" value="Translation initiation factor 2 beta, aIF2beta, N-terminal domain"/>
    <property type="match status" value="1"/>
</dbReference>
<dbReference type="STRING" id="289078.A0A2X0KFX5"/>
<dbReference type="GO" id="GO:0005850">
    <property type="term" value="C:eukaryotic translation initiation factor 2 complex"/>
    <property type="evidence" value="ECO:0007669"/>
    <property type="project" value="TreeGrafter"/>
</dbReference>
<dbReference type="EMBL" id="FMWP01000107">
    <property type="protein sequence ID" value="SDA00276.1"/>
    <property type="molecule type" value="Genomic_DNA"/>
</dbReference>
<dbReference type="InterPro" id="IPR016190">
    <property type="entry name" value="Transl_init_fac_IF2/IF5_Zn-bd"/>
</dbReference>
<dbReference type="OrthoDB" id="10255414at2759"/>
<dbReference type="Pfam" id="PF01873">
    <property type="entry name" value="eIF-5_eIF-2B"/>
    <property type="match status" value="1"/>
</dbReference>
<dbReference type="PANTHER" id="PTHR23001:SF3">
    <property type="entry name" value="EUKARYOTIC TRANSLATION INITIATION FACTOR 2 SUBUNIT 2"/>
    <property type="match status" value="1"/>
</dbReference>
<dbReference type="SUPFAM" id="SSF75689">
    <property type="entry name" value="Zinc-binding domain of translation initiation factor 2 beta"/>
    <property type="match status" value="1"/>
</dbReference>
<dbReference type="FunFam" id="3.30.30.170:FF:000001">
    <property type="entry name" value="Eukaryotic translation initiation factor 2 subunit"/>
    <property type="match status" value="1"/>
</dbReference>
<comment type="similarity">
    <text evidence="1">Belongs to the eIF-2-beta/eIF-5 family.</text>
</comment>
<evidence type="ECO:0000256" key="4">
    <source>
        <dbReference type="SAM" id="MobiDB-lite"/>
    </source>
</evidence>
<dbReference type="SMART" id="SM00653">
    <property type="entry name" value="eIF2B_5"/>
    <property type="match status" value="1"/>
</dbReference>
<dbReference type="Proteomes" id="UP000249723">
    <property type="component" value="Unassembled WGS sequence"/>
</dbReference>
<dbReference type="InterPro" id="IPR016189">
    <property type="entry name" value="Transl_init_fac_IF2/IF5_N"/>
</dbReference>
<gene>
    <name evidence="6" type="ORF">BZ3500_MVSOF-1268-A1-R1_CHR9G10548</name>
</gene>
<feature type="region of interest" description="Disordered" evidence="4">
    <location>
        <begin position="168"/>
        <end position="232"/>
    </location>
</feature>
<dbReference type="GO" id="GO:0001731">
    <property type="term" value="P:formation of translation preinitiation complex"/>
    <property type="evidence" value="ECO:0007669"/>
    <property type="project" value="TreeGrafter"/>
</dbReference>
<reference evidence="7" key="1">
    <citation type="submission" date="2016-10" db="EMBL/GenBank/DDBJ databases">
        <authorList>
            <person name="Jeantristanb JTB J.-T."/>
            <person name="Ricardo R."/>
        </authorList>
    </citation>
    <scope>NUCLEOTIDE SEQUENCE [LARGE SCALE GENOMIC DNA]</scope>
</reference>
<evidence type="ECO:0000259" key="5">
    <source>
        <dbReference type="SMART" id="SM00653"/>
    </source>
</evidence>
<feature type="compositionally biased region" description="Acidic residues" evidence="4">
    <location>
        <begin position="197"/>
        <end position="216"/>
    </location>
</feature>
<evidence type="ECO:0000256" key="2">
    <source>
        <dbReference type="ARBA" id="ARBA00022540"/>
    </source>
</evidence>
<dbReference type="GO" id="GO:0031369">
    <property type="term" value="F:translation initiation factor binding"/>
    <property type="evidence" value="ECO:0007669"/>
    <property type="project" value="TreeGrafter"/>
</dbReference>
<dbReference type="GO" id="GO:0003743">
    <property type="term" value="F:translation initiation factor activity"/>
    <property type="evidence" value="ECO:0007669"/>
    <property type="project" value="UniProtKB-KW"/>
</dbReference>
<evidence type="ECO:0000313" key="6">
    <source>
        <dbReference type="EMBL" id="SDA00276.1"/>
    </source>
</evidence>
<feature type="compositionally biased region" description="Acidic residues" evidence="4">
    <location>
        <begin position="115"/>
        <end position="125"/>
    </location>
</feature>
<accession>A0A2X0KFX5</accession>
<keyword evidence="2" id="KW-0396">Initiation factor</keyword>
<sequence>MADPSNTTDDLFAGMKKKKKSSKKVNFDELELDAPTASAAPAEEPAAAAVPSPVVDNEPTPGPAADVADAGELDFSDLKKKKKKKSVRIASDDEDDAPTASGPTARKVDALGNEIIEEPTAEEDAATSSSAVSGGDGLDEFADLKKKKKKGTKKANFDLEAFEKELAETEAAEEVAPAPKKSILKDSSKTSTPLGSDGEEIDGDDDDDEPVPEGDDPFGAGEGGDDAPQSKAEAAAVAKAWLKEDRDYTYTELLGRFYQLLYASHPSLSGAAGKKKYTIPPPQLFREGNKRSIFANVADICKRMHRQPEHVIQFLFAELGTNGSVDGAGRLVIKGRFQQKQIENVLRRYILEYVTCKTCKSPDTVLTKRERLFFIKCESCNSERSVQSIKTGFVAQTGKQRRAMRAAA</sequence>
<dbReference type="InterPro" id="IPR045196">
    <property type="entry name" value="IF2/IF5"/>
</dbReference>
<dbReference type="Gene3D" id="3.30.30.170">
    <property type="match status" value="1"/>
</dbReference>
<evidence type="ECO:0000256" key="1">
    <source>
        <dbReference type="ARBA" id="ARBA00010397"/>
    </source>
</evidence>
<organism evidence="6 7">
    <name type="scientific">Microbotryum saponariae</name>
    <dbReference type="NCBI Taxonomy" id="289078"/>
    <lineage>
        <taxon>Eukaryota</taxon>
        <taxon>Fungi</taxon>
        <taxon>Dikarya</taxon>
        <taxon>Basidiomycota</taxon>
        <taxon>Pucciniomycotina</taxon>
        <taxon>Microbotryomycetes</taxon>
        <taxon>Microbotryales</taxon>
        <taxon>Microbotryaceae</taxon>
        <taxon>Microbotryum</taxon>
    </lineage>
</organism>
<feature type="compositionally biased region" description="Low complexity" evidence="4">
    <location>
        <begin position="34"/>
        <end position="54"/>
    </location>
</feature>
<dbReference type="PANTHER" id="PTHR23001">
    <property type="entry name" value="EUKARYOTIC TRANSLATION INITIATION FACTOR"/>
    <property type="match status" value="1"/>
</dbReference>
<evidence type="ECO:0000256" key="3">
    <source>
        <dbReference type="ARBA" id="ARBA00022917"/>
    </source>
</evidence>
<proteinExistence type="inferred from homology"/>
<dbReference type="AlphaFoldDB" id="A0A2X0KFX5"/>
<keyword evidence="3" id="KW-0648">Protein biosynthesis</keyword>
<keyword evidence="7" id="KW-1185">Reference proteome</keyword>
<dbReference type="InterPro" id="IPR002735">
    <property type="entry name" value="Transl_init_fac_IF2/IF5_dom"/>
</dbReference>
<dbReference type="GO" id="GO:0003729">
    <property type="term" value="F:mRNA binding"/>
    <property type="evidence" value="ECO:0007669"/>
    <property type="project" value="TreeGrafter"/>
</dbReference>